<evidence type="ECO:0000256" key="1">
    <source>
        <dbReference type="ARBA" id="ARBA00001946"/>
    </source>
</evidence>
<feature type="signal peptide" evidence="6">
    <location>
        <begin position="1"/>
        <end position="22"/>
    </location>
</feature>
<dbReference type="Pfam" id="PF00719">
    <property type="entry name" value="Pyrophosphatase"/>
    <property type="match status" value="1"/>
</dbReference>
<dbReference type="InterPro" id="IPR036649">
    <property type="entry name" value="Pyrophosphatase_sf"/>
</dbReference>
<dbReference type="CDD" id="cd16390">
    <property type="entry name" value="ParB_N_Srx_like"/>
    <property type="match status" value="1"/>
</dbReference>
<dbReference type="Gene3D" id="3.90.80.10">
    <property type="entry name" value="Inorganic pyrophosphatase"/>
    <property type="match status" value="1"/>
</dbReference>
<dbReference type="PANTHER" id="PTHR10286">
    <property type="entry name" value="INORGANIC PYROPHOSPHATASE"/>
    <property type="match status" value="1"/>
</dbReference>
<dbReference type="Pfam" id="PF08857">
    <property type="entry name" value="ParBc_2"/>
    <property type="match status" value="1"/>
</dbReference>
<organism evidence="7 8">
    <name type="scientific">Photobacterium sanctipauli</name>
    <dbReference type="NCBI Taxonomy" id="1342794"/>
    <lineage>
        <taxon>Bacteria</taxon>
        <taxon>Pseudomonadati</taxon>
        <taxon>Pseudomonadota</taxon>
        <taxon>Gammaproteobacteria</taxon>
        <taxon>Vibrionales</taxon>
        <taxon>Vibrionaceae</taxon>
        <taxon>Photobacterium</taxon>
    </lineage>
</organism>
<dbReference type="GO" id="GO:0005737">
    <property type="term" value="C:cytoplasm"/>
    <property type="evidence" value="ECO:0007669"/>
    <property type="project" value="InterPro"/>
</dbReference>
<dbReference type="PROSITE" id="PS00387">
    <property type="entry name" value="PPASE"/>
    <property type="match status" value="1"/>
</dbReference>
<reference evidence="7 8" key="1">
    <citation type="submission" date="2018-01" db="EMBL/GenBank/DDBJ databases">
        <title>Whole genome sequencing of Histamine producing bacteria.</title>
        <authorList>
            <person name="Butler K."/>
        </authorList>
    </citation>
    <scope>NUCLEOTIDE SEQUENCE [LARGE SCALE GENOMIC DNA]</scope>
    <source>
        <strain evidence="7 8">DSM 100436</strain>
    </source>
</reference>
<keyword evidence="3" id="KW-0479">Metal-binding</keyword>
<evidence type="ECO:0000256" key="6">
    <source>
        <dbReference type="SAM" id="SignalP"/>
    </source>
</evidence>
<evidence type="ECO:0000313" key="8">
    <source>
        <dbReference type="Proteomes" id="UP000241771"/>
    </source>
</evidence>
<evidence type="ECO:0000256" key="2">
    <source>
        <dbReference type="ARBA" id="ARBA00012146"/>
    </source>
</evidence>
<protein>
    <recommendedName>
        <fullName evidence="2">inorganic diphosphatase</fullName>
        <ecNumber evidence="2">3.6.1.1</ecNumber>
    </recommendedName>
</protein>
<keyword evidence="8" id="KW-1185">Reference proteome</keyword>
<dbReference type="InterPro" id="IPR014956">
    <property type="entry name" value="ParBc_2"/>
</dbReference>
<name>A0A2T3NUP0_9GAMM</name>
<comment type="caution">
    <text evidence="7">The sequence shown here is derived from an EMBL/GenBank/DDBJ whole genome shotgun (WGS) entry which is preliminary data.</text>
</comment>
<evidence type="ECO:0000313" key="7">
    <source>
        <dbReference type="EMBL" id="PSW19994.1"/>
    </source>
</evidence>
<evidence type="ECO:0000256" key="5">
    <source>
        <dbReference type="ARBA" id="ARBA00022842"/>
    </source>
</evidence>
<keyword evidence="4" id="KW-0378">Hydrolase</keyword>
<evidence type="ECO:0000256" key="4">
    <source>
        <dbReference type="ARBA" id="ARBA00022801"/>
    </source>
</evidence>
<feature type="chain" id="PRO_5015710571" description="inorganic diphosphatase" evidence="6">
    <location>
        <begin position="23"/>
        <end position="518"/>
    </location>
</feature>
<dbReference type="EC" id="3.6.1.1" evidence="2"/>
<dbReference type="GO" id="GO:0000287">
    <property type="term" value="F:magnesium ion binding"/>
    <property type="evidence" value="ECO:0007669"/>
    <property type="project" value="InterPro"/>
</dbReference>
<gene>
    <name evidence="7" type="ORF">C9I98_10510</name>
</gene>
<dbReference type="GO" id="GO:0004427">
    <property type="term" value="F:inorganic diphosphate phosphatase activity"/>
    <property type="evidence" value="ECO:0007669"/>
    <property type="project" value="UniProtKB-EC"/>
</dbReference>
<sequence>MNRFKIFGISSAVLLLSTPVLAADYANVEQGDVLNVTLHQLKPTQPSVGYDQVYYKLGRFQYDVKKQFDEVCEANGQKGLESFDATSHPNIAATFACEDEVGAHKGDMKTVVIAPDNKLYLTDGHHTFNTFWHMNGGGADFNINVVVDKDYRELPSMDAFWQAMIEDKNTWLFNKEGNAIAYSELPQSLGLQHFGNDQYRALMYFSRGVGWDKPKSPVPFLEFYWTKSLREDIDISQFDLKTMPGYLAAIEANSQAILALKDKDLGGSGKSVEEMGQFTSFDKAGLEKAAKRNSKLDYMLRYKTASTFNGLAYDKAVNYSKAFVSNDEFSIEAKQDLMALPALNNEGMINAIVEIPTGTSAKWELNKENTNQVIWEFKKGKPRVVNYLGYPGNYGTIPQTALPKELGGDGDPLDVIVLGQAVPRGEVVQARLIGVLKMLDDGEQDDKLIAVIANDSPFQDVTSMKQLDSEFGGVSDIIKLWFANYKGADGGMEVQGYEEAPVAQEVLQQAMEYHSEQG</sequence>
<dbReference type="GO" id="GO:0006796">
    <property type="term" value="P:phosphate-containing compound metabolic process"/>
    <property type="evidence" value="ECO:0007669"/>
    <property type="project" value="InterPro"/>
</dbReference>
<dbReference type="SUPFAM" id="SSF110849">
    <property type="entry name" value="ParB/Sulfiredoxin"/>
    <property type="match status" value="1"/>
</dbReference>
<dbReference type="AlphaFoldDB" id="A0A2T3NUP0"/>
<dbReference type="OrthoDB" id="5187599at2"/>
<dbReference type="Gene3D" id="3.90.1530.10">
    <property type="entry name" value="Conserved hypothetical protein from pyrococcus furiosus pfu- 392566-001, ParB domain"/>
    <property type="match status" value="1"/>
</dbReference>
<dbReference type="EMBL" id="PYMA01000005">
    <property type="protein sequence ID" value="PSW19994.1"/>
    <property type="molecule type" value="Genomic_DNA"/>
</dbReference>
<keyword evidence="5" id="KW-0460">Magnesium</keyword>
<proteinExistence type="predicted"/>
<accession>A0A2T3NUP0</accession>
<dbReference type="Proteomes" id="UP000241771">
    <property type="component" value="Unassembled WGS sequence"/>
</dbReference>
<dbReference type="InterPro" id="IPR008162">
    <property type="entry name" value="Pyrophosphatase"/>
</dbReference>
<comment type="cofactor">
    <cofactor evidence="1">
        <name>Mg(2+)</name>
        <dbReference type="ChEBI" id="CHEBI:18420"/>
    </cofactor>
</comment>
<keyword evidence="6" id="KW-0732">Signal</keyword>
<dbReference type="InterPro" id="IPR036086">
    <property type="entry name" value="ParB/Sulfiredoxin_sf"/>
</dbReference>
<evidence type="ECO:0000256" key="3">
    <source>
        <dbReference type="ARBA" id="ARBA00022723"/>
    </source>
</evidence>
<dbReference type="SUPFAM" id="SSF50324">
    <property type="entry name" value="Inorganic pyrophosphatase"/>
    <property type="match status" value="1"/>
</dbReference>